<dbReference type="Proteomes" id="UP000054985">
    <property type="component" value="Unassembled WGS sequence"/>
</dbReference>
<dbReference type="Proteomes" id="UP000254040">
    <property type="component" value="Unassembled WGS sequence"/>
</dbReference>
<dbReference type="GO" id="GO:0016491">
    <property type="term" value="F:oxidoreductase activity"/>
    <property type="evidence" value="ECO:0007669"/>
    <property type="project" value="InterPro"/>
</dbReference>
<dbReference type="SUPFAM" id="SSF47240">
    <property type="entry name" value="Ferritin-like"/>
    <property type="match status" value="1"/>
</dbReference>
<dbReference type="Gene3D" id="1.10.620.20">
    <property type="entry name" value="Ribonucleotide Reductase, subunit A"/>
    <property type="match status" value="1"/>
</dbReference>
<dbReference type="InterPro" id="IPR009078">
    <property type="entry name" value="Ferritin-like_SF"/>
</dbReference>
<protein>
    <recommendedName>
        <fullName evidence="5">p-aminobenzoate N-oxygenase AurF</fullName>
    </recommendedName>
</protein>
<evidence type="ECO:0008006" key="5">
    <source>
        <dbReference type="Google" id="ProtNLM"/>
    </source>
</evidence>
<evidence type="ECO:0000313" key="1">
    <source>
        <dbReference type="EMBL" id="KTD34845.1"/>
    </source>
</evidence>
<keyword evidence="3" id="KW-1185">Reference proteome</keyword>
<organism evidence="2 4">
    <name type="scientific">Legionella moravica</name>
    <dbReference type="NCBI Taxonomy" id="39962"/>
    <lineage>
        <taxon>Bacteria</taxon>
        <taxon>Pseudomonadati</taxon>
        <taxon>Pseudomonadota</taxon>
        <taxon>Gammaproteobacteria</taxon>
        <taxon>Legionellales</taxon>
        <taxon>Legionellaceae</taxon>
        <taxon>Legionella</taxon>
    </lineage>
</organism>
<dbReference type="AlphaFoldDB" id="A0A378K0V7"/>
<sequence length="262" mass="30152">MPRLVDVMDDSHTYHSPQLQQLIEKSGLSNWSISEFDWDQTPIVPNDVTITDYVDMISQLYHAELFTLKICARLITEIPDFQALRFICTQMNDEARHADVYAKYIQMLGKIAPVNERLADIFSKTLAWTGSYCGLIVALNVVMESEALNQQRKRIETLPCPIFKAINSRIIQDEARHSGFGFIYMRDKLPLLSEIEKNNIITWIEGLWSDWKLANEDRYLETGAAILRTSPEELDIRLKAQQRMFCKLGLVTSPHAVTEEVL</sequence>
<name>A0A378K0V7_9GAMM</name>
<gene>
    <name evidence="1" type="ORF">Lmor_1378</name>
    <name evidence="2" type="ORF">NCTC12239_02864</name>
</gene>
<proteinExistence type="predicted"/>
<dbReference type="CDD" id="cd00657">
    <property type="entry name" value="Ferritin_like"/>
    <property type="match status" value="1"/>
</dbReference>
<evidence type="ECO:0000313" key="4">
    <source>
        <dbReference type="Proteomes" id="UP000254040"/>
    </source>
</evidence>
<accession>A0A378K0V7</accession>
<reference evidence="2 4" key="2">
    <citation type="submission" date="2018-06" db="EMBL/GenBank/DDBJ databases">
        <authorList>
            <consortium name="Pathogen Informatics"/>
            <person name="Doyle S."/>
        </authorList>
    </citation>
    <scope>NUCLEOTIDE SEQUENCE [LARGE SCALE GENOMIC DNA]</scope>
    <source>
        <strain evidence="2 4">NCTC12239</strain>
    </source>
</reference>
<dbReference type="EMBL" id="LNYN01000019">
    <property type="protein sequence ID" value="KTD34845.1"/>
    <property type="molecule type" value="Genomic_DNA"/>
</dbReference>
<dbReference type="EMBL" id="UGOG01000001">
    <property type="protein sequence ID" value="STX63910.1"/>
    <property type="molecule type" value="Genomic_DNA"/>
</dbReference>
<reference evidence="1 3" key="1">
    <citation type="submission" date="2015-11" db="EMBL/GenBank/DDBJ databases">
        <title>Genomic analysis of 38 Legionella species identifies large and diverse effector repertoires.</title>
        <authorList>
            <person name="Burstein D."/>
            <person name="Amaro F."/>
            <person name="Zusman T."/>
            <person name="Lifshitz Z."/>
            <person name="Cohen O."/>
            <person name="Gilbert J.A."/>
            <person name="Pupko T."/>
            <person name="Shuman H.A."/>
            <person name="Segal G."/>
        </authorList>
    </citation>
    <scope>NUCLEOTIDE SEQUENCE [LARGE SCALE GENOMIC DNA]</scope>
    <source>
        <strain evidence="1 3">ATCC 43877</strain>
    </source>
</reference>
<evidence type="ECO:0000313" key="3">
    <source>
        <dbReference type="Proteomes" id="UP000054985"/>
    </source>
</evidence>
<dbReference type="STRING" id="39962.Lmor_1378"/>
<dbReference type="InterPro" id="IPR012348">
    <property type="entry name" value="RNR-like"/>
</dbReference>
<evidence type="ECO:0000313" key="2">
    <source>
        <dbReference type="EMBL" id="STX63910.1"/>
    </source>
</evidence>